<dbReference type="RefSeq" id="WP_093272125.1">
    <property type="nucleotide sequence ID" value="NZ_FNOK01000036.1"/>
</dbReference>
<feature type="region of interest" description="Disordered" evidence="4">
    <location>
        <begin position="106"/>
        <end position="127"/>
    </location>
</feature>
<comment type="similarity">
    <text evidence="3">Belongs to the urease beta subunit family.</text>
</comment>
<sequence>MRPGEIITGDGPIPLNPGRERIRITVVNRADRAVQVGSHYHFAAVNPGLEFDRAKAWGYRLDVPSGTAVRFEPNMDREVDLVPVGGGRLVRGLRLEYAGELDARDHEPTPFTYGEKGEGHHGEHIVH</sequence>
<reference evidence="6" key="1">
    <citation type="submission" date="2016-10" db="EMBL/GenBank/DDBJ databases">
        <authorList>
            <person name="Varghese N."/>
            <person name="Submissions S."/>
        </authorList>
    </citation>
    <scope>NUCLEOTIDE SEQUENCE [LARGE SCALE GENOMIC DNA]</scope>
    <source>
        <strain evidence="6">CGMCC 4.3530</strain>
    </source>
</reference>
<dbReference type="PANTHER" id="PTHR33569:SF1">
    <property type="entry name" value="UREASE"/>
    <property type="match status" value="1"/>
</dbReference>
<dbReference type="AlphaFoldDB" id="A0A1H3N3F0"/>
<comment type="catalytic activity">
    <reaction evidence="2 3">
        <text>urea + 2 H2O + H(+) = hydrogencarbonate + 2 NH4(+)</text>
        <dbReference type="Rhea" id="RHEA:20557"/>
        <dbReference type="ChEBI" id="CHEBI:15377"/>
        <dbReference type="ChEBI" id="CHEBI:15378"/>
        <dbReference type="ChEBI" id="CHEBI:16199"/>
        <dbReference type="ChEBI" id="CHEBI:17544"/>
        <dbReference type="ChEBI" id="CHEBI:28938"/>
        <dbReference type="EC" id="3.5.1.5"/>
    </reaction>
</comment>
<dbReference type="GO" id="GO:0035550">
    <property type="term" value="C:urease complex"/>
    <property type="evidence" value="ECO:0007669"/>
    <property type="project" value="InterPro"/>
</dbReference>
<dbReference type="NCBIfam" id="TIGR00192">
    <property type="entry name" value="urease_beta"/>
    <property type="match status" value="1"/>
</dbReference>
<dbReference type="GO" id="GO:0009039">
    <property type="term" value="F:urease activity"/>
    <property type="evidence" value="ECO:0007669"/>
    <property type="project" value="UniProtKB-UniRule"/>
</dbReference>
<dbReference type="HAMAP" id="MF_01954">
    <property type="entry name" value="Urease_beta"/>
    <property type="match status" value="1"/>
</dbReference>
<protein>
    <recommendedName>
        <fullName evidence="3">Urease subunit beta</fullName>
        <ecNumber evidence="3">3.5.1.5</ecNumber>
    </recommendedName>
    <alternativeName>
        <fullName evidence="3">Urea amidohydrolase subunit beta</fullName>
    </alternativeName>
</protein>
<dbReference type="EC" id="3.5.1.5" evidence="3"/>
<dbReference type="InterPro" id="IPR002019">
    <property type="entry name" value="Urease_beta-like"/>
</dbReference>
<evidence type="ECO:0000256" key="4">
    <source>
        <dbReference type="SAM" id="MobiDB-lite"/>
    </source>
</evidence>
<accession>A0A1H3N3F0</accession>
<dbReference type="SUPFAM" id="SSF51278">
    <property type="entry name" value="Urease, beta-subunit"/>
    <property type="match status" value="1"/>
</dbReference>
<comment type="pathway">
    <text evidence="3">Nitrogen metabolism; urea degradation; CO(2) and NH(3) from urea (urease route): step 1/1.</text>
</comment>
<dbReference type="UniPathway" id="UPA00258">
    <property type="reaction ID" value="UER00370"/>
</dbReference>
<evidence type="ECO:0000256" key="3">
    <source>
        <dbReference type="HAMAP-Rule" id="MF_01954"/>
    </source>
</evidence>
<feature type="compositionally biased region" description="Basic and acidic residues" evidence="4">
    <location>
        <begin position="115"/>
        <end position="127"/>
    </location>
</feature>
<dbReference type="EMBL" id="FNOK01000036">
    <property type="protein sequence ID" value="SDY83402.1"/>
    <property type="molecule type" value="Genomic_DNA"/>
</dbReference>
<keyword evidence="3" id="KW-0963">Cytoplasm</keyword>
<comment type="subunit">
    <text evidence="3">Heterotrimer of UreA (gamma), UreB (beta) and UreC (alpha) subunits. Three heterotrimers associate to form the active enzyme.</text>
</comment>
<evidence type="ECO:0000313" key="6">
    <source>
        <dbReference type="Proteomes" id="UP000199529"/>
    </source>
</evidence>
<dbReference type="STRING" id="418495.SAMN05216215_103679"/>
<name>A0A1H3N3F0_9PSEU</name>
<evidence type="ECO:0000256" key="1">
    <source>
        <dbReference type="ARBA" id="ARBA00022801"/>
    </source>
</evidence>
<dbReference type="Gene3D" id="2.10.150.10">
    <property type="entry name" value="Urease, beta subunit"/>
    <property type="match status" value="1"/>
</dbReference>
<dbReference type="Pfam" id="PF00699">
    <property type="entry name" value="Urease_beta"/>
    <property type="match status" value="1"/>
</dbReference>
<dbReference type="CDD" id="cd00407">
    <property type="entry name" value="Urease_beta"/>
    <property type="match status" value="1"/>
</dbReference>
<gene>
    <name evidence="3" type="primary">ureB</name>
    <name evidence="5" type="ORF">SAMN05216215_103679</name>
</gene>
<proteinExistence type="inferred from homology"/>
<keyword evidence="1 3" id="KW-0378">Hydrolase</keyword>
<organism evidence="5 6">
    <name type="scientific">Saccharopolyspora shandongensis</name>
    <dbReference type="NCBI Taxonomy" id="418495"/>
    <lineage>
        <taxon>Bacteria</taxon>
        <taxon>Bacillati</taxon>
        <taxon>Actinomycetota</taxon>
        <taxon>Actinomycetes</taxon>
        <taxon>Pseudonocardiales</taxon>
        <taxon>Pseudonocardiaceae</taxon>
        <taxon>Saccharopolyspora</taxon>
    </lineage>
</organism>
<dbReference type="InterPro" id="IPR050069">
    <property type="entry name" value="Urease_subunit"/>
</dbReference>
<dbReference type="OrthoDB" id="9797217at2"/>
<dbReference type="NCBIfam" id="NF009682">
    <property type="entry name" value="PRK13203.1"/>
    <property type="match status" value="1"/>
</dbReference>
<dbReference type="PANTHER" id="PTHR33569">
    <property type="entry name" value="UREASE"/>
    <property type="match status" value="1"/>
</dbReference>
<evidence type="ECO:0000313" key="5">
    <source>
        <dbReference type="EMBL" id="SDY83402.1"/>
    </source>
</evidence>
<evidence type="ECO:0000256" key="2">
    <source>
        <dbReference type="ARBA" id="ARBA00047778"/>
    </source>
</evidence>
<comment type="subcellular location">
    <subcellularLocation>
        <location evidence="3">Cytoplasm</location>
    </subcellularLocation>
</comment>
<dbReference type="InterPro" id="IPR036461">
    <property type="entry name" value="Urease_betasu_sf"/>
</dbReference>
<dbReference type="GO" id="GO:0043419">
    <property type="term" value="P:urea catabolic process"/>
    <property type="evidence" value="ECO:0007669"/>
    <property type="project" value="UniProtKB-UniRule"/>
</dbReference>
<keyword evidence="6" id="KW-1185">Reference proteome</keyword>
<dbReference type="Proteomes" id="UP000199529">
    <property type="component" value="Unassembled WGS sequence"/>
</dbReference>